<organism evidence="3 4">
    <name type="scientific">Caerostris extrusa</name>
    <name type="common">Bark spider</name>
    <name type="synonym">Caerostris bankana</name>
    <dbReference type="NCBI Taxonomy" id="172846"/>
    <lineage>
        <taxon>Eukaryota</taxon>
        <taxon>Metazoa</taxon>
        <taxon>Ecdysozoa</taxon>
        <taxon>Arthropoda</taxon>
        <taxon>Chelicerata</taxon>
        <taxon>Arachnida</taxon>
        <taxon>Araneae</taxon>
        <taxon>Araneomorphae</taxon>
        <taxon>Entelegynae</taxon>
        <taxon>Araneoidea</taxon>
        <taxon>Araneidae</taxon>
        <taxon>Caerostris</taxon>
    </lineage>
</organism>
<dbReference type="Pfam" id="PF22770">
    <property type="entry name" value="POP1_C"/>
    <property type="match status" value="2"/>
</dbReference>
<name>A0AAV4M502_CAEEX</name>
<evidence type="ECO:0000313" key="3">
    <source>
        <dbReference type="EMBL" id="GIX67531.1"/>
    </source>
</evidence>
<proteinExistence type="predicted"/>
<keyword evidence="4" id="KW-1185">Reference proteome</keyword>
<dbReference type="InterPro" id="IPR012590">
    <property type="entry name" value="POPLD_dom"/>
</dbReference>
<dbReference type="GO" id="GO:0005655">
    <property type="term" value="C:nucleolar ribonuclease P complex"/>
    <property type="evidence" value="ECO:0007669"/>
    <property type="project" value="InterPro"/>
</dbReference>
<dbReference type="EMBL" id="BPLR01019410">
    <property type="protein sequence ID" value="GIX67531.1"/>
    <property type="molecule type" value="Genomic_DNA"/>
</dbReference>
<dbReference type="GO" id="GO:0000172">
    <property type="term" value="C:ribonuclease MRP complex"/>
    <property type="evidence" value="ECO:0007669"/>
    <property type="project" value="InterPro"/>
</dbReference>
<feature type="domain" description="POP1 C-terminal" evidence="2">
    <location>
        <begin position="578"/>
        <end position="632"/>
    </location>
</feature>
<dbReference type="InterPro" id="IPR039182">
    <property type="entry name" value="Pop1"/>
</dbReference>
<gene>
    <name evidence="3" type="primary">POP1</name>
    <name evidence="3" type="ORF">CEXT_632111</name>
</gene>
<protein>
    <recommendedName>
        <fullName evidence="5">POPLD domain-containing protein</fullName>
    </recommendedName>
</protein>
<dbReference type="AlphaFoldDB" id="A0AAV4M502"/>
<evidence type="ECO:0000313" key="4">
    <source>
        <dbReference type="Proteomes" id="UP001054945"/>
    </source>
</evidence>
<dbReference type="GO" id="GO:0001682">
    <property type="term" value="P:tRNA 5'-leader removal"/>
    <property type="evidence" value="ECO:0007669"/>
    <property type="project" value="InterPro"/>
</dbReference>
<evidence type="ECO:0008006" key="5">
    <source>
        <dbReference type="Google" id="ProtNLM"/>
    </source>
</evidence>
<dbReference type="Proteomes" id="UP001054945">
    <property type="component" value="Unassembled WGS sequence"/>
</dbReference>
<dbReference type="PANTHER" id="PTHR22731">
    <property type="entry name" value="RIBONUCLEASES P/MRP PROTEIN SUBUNIT POP1"/>
    <property type="match status" value="1"/>
</dbReference>
<evidence type="ECO:0000259" key="1">
    <source>
        <dbReference type="Pfam" id="PF08170"/>
    </source>
</evidence>
<reference evidence="3 4" key="1">
    <citation type="submission" date="2021-06" db="EMBL/GenBank/DDBJ databases">
        <title>Caerostris extrusa draft genome.</title>
        <authorList>
            <person name="Kono N."/>
            <person name="Arakawa K."/>
        </authorList>
    </citation>
    <scope>NUCLEOTIDE SEQUENCE [LARGE SCALE GENOMIC DNA]</scope>
</reference>
<comment type="caution">
    <text evidence="3">The sequence shown here is derived from an EMBL/GenBank/DDBJ whole genome shotgun (WGS) entry which is preliminary data.</text>
</comment>
<sequence>MDTLWGYRLPIHSNDKKLGFSHISVEHYAMLQDISYYCCIQLEGTLEKLLPELELLTDNSSDVFSSKIFLEGTKEGHCILYYTKNYPFKAIGPVSFFWRPTYKEERPLQRQLWIWCHPSCKEELVQVLAELFCLTEIKASNSKSANDVSSNEACSKTLFSETVFESKYVRMMVLHSLVRYRLIGYKAQTILTNALNLADLTDKLDIDNEPSQKRLKLDDQEDNSKTWWESYYSNIQHMDFHMKKGELLDLLQYHCSRSFVTPGSIIGLTVKDPRIHLQITNCEAEKEKRDEKDFKLFEDLKKSFTPEIADSALWDKDIRNEVNATKISTKEINEERSKQIVTETQLCLLNSPTVLKFYLQKNLFIESLLHYLFRKKENLVPILIIHQSNGNGFSGGWDLIAPAGWSREFWHLLLQKGARPTGLRDLHFINLEAGCPNFPCSFPDTTAGMEYEEKLRINDLTKYYKHPKSKRTNFSIFGVINPFFMCWETLIHDWMKEVIKNTDEFPFIENLGLPKNEVLSDATSAKFYVLRKGIRAMNEICCSHNMGKKLSDKHRDKLLELFNILVKSFNPAMQVYKSLILVRLLCLNKGVPSKHAGIYLLNEQDMEDVKSMKAFMGPTEPKHCVEKKNKVLSSGKVQSLERPEIQTLISNSSRKMIGYISEGGYSRLEGKGCGIGHCTTLGFISMAKKCFEGNLKPLVLIREQNNFTYRLASIEVIENRKIIYSI</sequence>
<feature type="domain" description="POPLD" evidence="1">
    <location>
        <begin position="396"/>
        <end position="487"/>
    </location>
</feature>
<dbReference type="Pfam" id="PF08170">
    <property type="entry name" value="POPLD"/>
    <property type="match status" value="1"/>
</dbReference>
<dbReference type="SUPFAM" id="SSF103025">
    <property type="entry name" value="Folate-binding domain"/>
    <property type="match status" value="1"/>
</dbReference>
<dbReference type="InterPro" id="IPR055079">
    <property type="entry name" value="POP1_C"/>
</dbReference>
<feature type="domain" description="POP1 C-terminal" evidence="2">
    <location>
        <begin position="633"/>
        <end position="717"/>
    </location>
</feature>
<evidence type="ECO:0000259" key="2">
    <source>
        <dbReference type="Pfam" id="PF22770"/>
    </source>
</evidence>
<dbReference type="PANTHER" id="PTHR22731:SF3">
    <property type="entry name" value="RIBONUCLEASES P_MRP PROTEIN SUBUNIT POP1"/>
    <property type="match status" value="1"/>
</dbReference>
<accession>A0AAV4M502</accession>